<dbReference type="PANTHER" id="PTHR19370">
    <property type="entry name" value="NADH-CYTOCHROME B5 REDUCTASE"/>
    <property type="match status" value="1"/>
</dbReference>
<dbReference type="SUPFAM" id="SSF52343">
    <property type="entry name" value="Ferredoxin reductase-like, C-terminal NADP-linked domain"/>
    <property type="match status" value="1"/>
</dbReference>
<dbReference type="GO" id="GO:0005739">
    <property type="term" value="C:mitochondrion"/>
    <property type="evidence" value="ECO:0007669"/>
    <property type="project" value="TreeGrafter"/>
</dbReference>
<dbReference type="Gene3D" id="2.40.30.10">
    <property type="entry name" value="Translation factors"/>
    <property type="match status" value="1"/>
</dbReference>
<keyword evidence="15" id="KW-0472">Membrane</keyword>
<feature type="binding site" evidence="13">
    <location>
        <position position="98"/>
    </location>
    <ligand>
        <name>FAD</name>
        <dbReference type="ChEBI" id="CHEBI:57692"/>
    </ligand>
</feature>
<evidence type="ECO:0000256" key="10">
    <source>
        <dbReference type="ARBA" id="ARBA00023098"/>
    </source>
</evidence>
<evidence type="ECO:0000256" key="7">
    <source>
        <dbReference type="ARBA" id="ARBA00023002"/>
    </source>
</evidence>
<sequence length="305" mass="34218">MKYAVSTAAAVTAGVVLATTAGIILGYYYLGRKKKFQVTLLDPTVKYQLRLIDKEVISHDTRKFRFALPSVEHILGLPVGKHVYLSARIDGNLVVRPYTPVSSDDDQGFVDLVVKIYFRDVHPKFPEGGKMSQYLENLRVGDVIDFRGPGGLLEYKGTGTFALQTDKKSPPETQSAATLGLIAGGTGITPMLQLVRAILKNPSDQTRCHLLFANQTEKDILLRDELEEIQARHPDRFKLWFTVDHAPEDWEYSQGFINADMIQEHLPPPSDDCMVLMCGPPPMIQFACNPNLDKLGYRQTQRFSY</sequence>
<gene>
    <name evidence="18" type="primary">LOC105901870</name>
</gene>
<dbReference type="RefSeq" id="XP_012684829.1">
    <property type="nucleotide sequence ID" value="XM_012829375.3"/>
</dbReference>
<dbReference type="Proteomes" id="UP000515152">
    <property type="component" value="Chromosome 5"/>
</dbReference>
<feature type="binding site" evidence="13">
    <location>
        <position position="130"/>
    </location>
    <ligand>
        <name>FAD</name>
        <dbReference type="ChEBI" id="CHEBI:57692"/>
    </ligand>
</feature>
<evidence type="ECO:0000256" key="5">
    <source>
        <dbReference type="ARBA" id="ARBA00022827"/>
    </source>
</evidence>
<evidence type="ECO:0000256" key="4">
    <source>
        <dbReference type="ARBA" id="ARBA00022630"/>
    </source>
</evidence>
<dbReference type="Gene3D" id="3.40.50.80">
    <property type="entry name" value="Nucleotide-binding domain of ferredoxin-NADP reductase (FNR) module"/>
    <property type="match status" value="1"/>
</dbReference>
<comment type="cofactor">
    <cofactor evidence="1 13 14">
        <name>FAD</name>
        <dbReference type="ChEBI" id="CHEBI:57692"/>
    </cofactor>
</comment>
<evidence type="ECO:0000313" key="17">
    <source>
        <dbReference type="Proteomes" id="UP000515152"/>
    </source>
</evidence>
<keyword evidence="9 14" id="KW-0520">NAD</keyword>
<comment type="similarity">
    <text evidence="2 14">Belongs to the flavoprotein pyridine nucleotide cytochrome reductase family.</text>
</comment>
<feature type="transmembrane region" description="Helical" evidence="15">
    <location>
        <begin position="6"/>
        <end position="30"/>
    </location>
</feature>
<dbReference type="InterPro" id="IPR001709">
    <property type="entry name" value="Flavoprot_Pyr_Nucl_cyt_Rdtase"/>
</dbReference>
<keyword evidence="3" id="KW-0444">Lipid biosynthesis</keyword>
<evidence type="ECO:0000256" key="11">
    <source>
        <dbReference type="ARBA" id="ARBA00023166"/>
    </source>
</evidence>
<organism evidence="17 18">
    <name type="scientific">Clupea harengus</name>
    <name type="common">Atlantic herring</name>
    <dbReference type="NCBI Taxonomy" id="7950"/>
    <lineage>
        <taxon>Eukaryota</taxon>
        <taxon>Metazoa</taxon>
        <taxon>Chordata</taxon>
        <taxon>Craniata</taxon>
        <taxon>Vertebrata</taxon>
        <taxon>Euteleostomi</taxon>
        <taxon>Actinopterygii</taxon>
        <taxon>Neopterygii</taxon>
        <taxon>Teleostei</taxon>
        <taxon>Clupei</taxon>
        <taxon>Clupeiformes</taxon>
        <taxon>Clupeoidei</taxon>
        <taxon>Clupeidae</taxon>
        <taxon>Clupea</taxon>
    </lineage>
</organism>
<evidence type="ECO:0000256" key="13">
    <source>
        <dbReference type="PIRSR" id="PIRSR601834-1"/>
    </source>
</evidence>
<dbReference type="AlphaFoldDB" id="A0A6P3VYM1"/>
<dbReference type="InterPro" id="IPR039261">
    <property type="entry name" value="FNR_nucleotide-bd"/>
</dbReference>
<feature type="binding site" evidence="13">
    <location>
        <position position="113"/>
    </location>
    <ligand>
        <name>FAD</name>
        <dbReference type="ChEBI" id="CHEBI:57692"/>
    </ligand>
</feature>
<evidence type="ECO:0000259" key="16">
    <source>
        <dbReference type="PROSITE" id="PS51384"/>
    </source>
</evidence>
<evidence type="ECO:0000256" key="6">
    <source>
        <dbReference type="ARBA" id="ARBA00022955"/>
    </source>
</evidence>
<accession>A0A6P3VYM1</accession>
<keyword evidence="8" id="KW-0756">Sterol biosynthesis</keyword>
<proteinExistence type="inferred from homology"/>
<feature type="binding site" evidence="13">
    <location>
        <position position="189"/>
    </location>
    <ligand>
        <name>FAD</name>
        <dbReference type="ChEBI" id="CHEBI:57692"/>
    </ligand>
</feature>
<dbReference type="OrthoDB" id="432685at2759"/>
<reference evidence="18" key="1">
    <citation type="submission" date="2025-08" db="UniProtKB">
        <authorList>
            <consortium name="RefSeq"/>
        </authorList>
    </citation>
    <scope>IDENTIFICATION</scope>
</reference>
<evidence type="ECO:0000256" key="12">
    <source>
        <dbReference type="ARBA" id="ARBA00023221"/>
    </source>
</evidence>
<dbReference type="InterPro" id="IPR017927">
    <property type="entry name" value="FAD-bd_FR_type"/>
</dbReference>
<feature type="binding site" evidence="13">
    <location>
        <position position="132"/>
    </location>
    <ligand>
        <name>FAD</name>
        <dbReference type="ChEBI" id="CHEBI:57692"/>
    </ligand>
</feature>
<name>A0A6P3VYM1_CLUHA</name>
<dbReference type="Pfam" id="PF00175">
    <property type="entry name" value="NAD_binding_1"/>
    <property type="match status" value="1"/>
</dbReference>
<keyword evidence="4 13" id="KW-0285">Flavoprotein</keyword>
<feature type="binding site" evidence="13">
    <location>
        <position position="118"/>
    </location>
    <ligand>
        <name>FAD</name>
        <dbReference type="ChEBI" id="CHEBI:57692"/>
    </ligand>
</feature>
<feature type="binding site" evidence="13">
    <location>
        <position position="97"/>
    </location>
    <ligand>
        <name>FAD</name>
        <dbReference type="ChEBI" id="CHEBI:57692"/>
    </ligand>
</feature>
<evidence type="ECO:0000256" key="15">
    <source>
        <dbReference type="SAM" id="Phobius"/>
    </source>
</evidence>
<dbReference type="PRINTS" id="PR00371">
    <property type="entry name" value="FPNCR"/>
</dbReference>
<dbReference type="FunFam" id="3.40.50.80:FF:000005">
    <property type="entry name" value="NADH-cytochrome b5 reductase"/>
    <property type="match status" value="1"/>
</dbReference>
<feature type="domain" description="FAD-binding FR-type" evidence="16">
    <location>
        <begin position="44"/>
        <end position="156"/>
    </location>
</feature>
<keyword evidence="17" id="KW-1185">Reference proteome</keyword>
<dbReference type="Pfam" id="PF00970">
    <property type="entry name" value="FAD_binding_6"/>
    <property type="match status" value="1"/>
</dbReference>
<dbReference type="PANTHER" id="PTHR19370:SF74">
    <property type="entry name" value="NADH-CYTOCHROME B5 REDUCTASE 1"/>
    <property type="match status" value="1"/>
</dbReference>
<dbReference type="GeneID" id="105901870"/>
<evidence type="ECO:0000256" key="8">
    <source>
        <dbReference type="ARBA" id="ARBA00023011"/>
    </source>
</evidence>
<dbReference type="FunFam" id="2.40.30.10:FF:000021">
    <property type="entry name" value="NADH-cytochrome b5 reductase"/>
    <property type="match status" value="1"/>
</dbReference>
<dbReference type="GO" id="GO:0016126">
    <property type="term" value="P:sterol biosynthetic process"/>
    <property type="evidence" value="ECO:0007669"/>
    <property type="project" value="UniProtKB-KW"/>
</dbReference>
<dbReference type="InterPro" id="IPR008333">
    <property type="entry name" value="Cbr1-like_FAD-bd_dom"/>
</dbReference>
<evidence type="ECO:0000256" key="1">
    <source>
        <dbReference type="ARBA" id="ARBA00001974"/>
    </source>
</evidence>
<dbReference type="GO" id="GO:0090524">
    <property type="term" value="F:cytochrome-b5 reductase activity, acting on NADH"/>
    <property type="evidence" value="ECO:0007669"/>
    <property type="project" value="UniProtKB-EC"/>
</dbReference>
<dbReference type="KEGG" id="char:105901870"/>
<dbReference type="PROSITE" id="PS51384">
    <property type="entry name" value="FAD_FR"/>
    <property type="match status" value="1"/>
</dbReference>
<feature type="binding site" evidence="13">
    <location>
        <position position="96"/>
    </location>
    <ligand>
        <name>FAD</name>
        <dbReference type="ChEBI" id="CHEBI:57692"/>
    </ligand>
</feature>
<dbReference type="GO" id="GO:0071949">
    <property type="term" value="F:FAD binding"/>
    <property type="evidence" value="ECO:0007669"/>
    <property type="project" value="TreeGrafter"/>
</dbReference>
<keyword evidence="7 14" id="KW-0560">Oxidoreductase</keyword>
<feature type="binding site" evidence="13">
    <location>
        <position position="131"/>
    </location>
    <ligand>
        <name>FAD</name>
        <dbReference type="ChEBI" id="CHEBI:57692"/>
    </ligand>
</feature>
<dbReference type="InterPro" id="IPR001433">
    <property type="entry name" value="OxRdtase_FAD/NAD-bd"/>
</dbReference>
<dbReference type="InterPro" id="IPR017938">
    <property type="entry name" value="Riboflavin_synthase-like_b-brl"/>
</dbReference>
<evidence type="ECO:0000313" key="18">
    <source>
        <dbReference type="RefSeq" id="XP_012684829.1"/>
    </source>
</evidence>
<keyword evidence="15" id="KW-0812">Transmembrane</keyword>
<feature type="binding site" evidence="13">
    <location>
        <position position="115"/>
    </location>
    <ligand>
        <name>FAD</name>
        <dbReference type="ChEBI" id="CHEBI:57692"/>
    </ligand>
</feature>
<keyword evidence="5 13" id="KW-0274">FAD</keyword>
<evidence type="ECO:0000256" key="3">
    <source>
        <dbReference type="ARBA" id="ARBA00022516"/>
    </source>
</evidence>
<keyword evidence="12" id="KW-0753">Steroid metabolism</keyword>
<dbReference type="InterPro" id="IPR001834">
    <property type="entry name" value="CBR-like"/>
</dbReference>
<keyword evidence="11" id="KW-1207">Sterol metabolism</keyword>
<keyword evidence="10" id="KW-0443">Lipid metabolism</keyword>
<protein>
    <recommendedName>
        <fullName evidence="14">NADH-cytochrome b5 reductase</fullName>
        <ecNumber evidence="14">1.6.2.2</ecNumber>
    </recommendedName>
</protein>
<evidence type="ECO:0000256" key="14">
    <source>
        <dbReference type="RuleBase" id="RU361226"/>
    </source>
</evidence>
<keyword evidence="15" id="KW-1133">Transmembrane helix</keyword>
<comment type="catalytic activity">
    <reaction evidence="14">
        <text>2 Fe(III)-[cytochrome b5] + NADH = 2 Fe(II)-[cytochrome b5] + NAD(+) + H(+)</text>
        <dbReference type="Rhea" id="RHEA:46680"/>
        <dbReference type="Rhea" id="RHEA-COMP:10438"/>
        <dbReference type="Rhea" id="RHEA-COMP:10439"/>
        <dbReference type="ChEBI" id="CHEBI:15378"/>
        <dbReference type="ChEBI" id="CHEBI:29033"/>
        <dbReference type="ChEBI" id="CHEBI:29034"/>
        <dbReference type="ChEBI" id="CHEBI:57540"/>
        <dbReference type="ChEBI" id="CHEBI:57945"/>
        <dbReference type="EC" id="1.6.2.2"/>
    </reaction>
</comment>
<dbReference type="EC" id="1.6.2.2" evidence="14"/>
<evidence type="ECO:0000256" key="2">
    <source>
        <dbReference type="ARBA" id="ARBA00006105"/>
    </source>
</evidence>
<keyword evidence="6" id="KW-0752">Steroid biosynthesis</keyword>
<dbReference type="PRINTS" id="PR00406">
    <property type="entry name" value="CYTB5RDTASE"/>
</dbReference>
<dbReference type="SUPFAM" id="SSF63380">
    <property type="entry name" value="Riboflavin synthase domain-like"/>
    <property type="match status" value="1"/>
</dbReference>
<dbReference type="CDD" id="cd06183">
    <property type="entry name" value="cyt_b5_reduct_like"/>
    <property type="match status" value="1"/>
</dbReference>
<evidence type="ECO:0000256" key="9">
    <source>
        <dbReference type="ARBA" id="ARBA00023027"/>
    </source>
</evidence>